<comment type="similarity">
    <text evidence="1">Belongs to the 'phage' integrase family.</text>
</comment>
<dbReference type="InterPro" id="IPR011010">
    <property type="entry name" value="DNA_brk_join_enz"/>
</dbReference>
<dbReference type="EMBL" id="JACOOK010000004">
    <property type="protein sequence ID" value="MBC5617036.1"/>
    <property type="molecule type" value="Genomic_DNA"/>
</dbReference>
<keyword evidence="3 5" id="KW-0238">DNA-binding</keyword>
<evidence type="ECO:0000256" key="3">
    <source>
        <dbReference type="ARBA" id="ARBA00023125"/>
    </source>
</evidence>
<dbReference type="Pfam" id="PF13102">
    <property type="entry name" value="Phage_int_SAM_5"/>
    <property type="match status" value="1"/>
</dbReference>
<sequence length="412" mass="46820">MATVRIKLRNSSVPGRAGSVYYQITHRQKSVQITTGYKLLPAEWDGVRQCVAPVLLTGGDYYLQKVQRAIDSDLSVLKNAIGALERAARHYTAHDVAQAFRESHSGETFFGFMERQIEQLLAHGRLGTARNYRRTRQSFSQFLHGEDLSFAGCTAELVADYEQWLKRRGVTRNTVSFYMRILRSVYNKAVGEGIASQRAPFEKVYTGVDKTRKRAVDMATIESLRKLDLRGSRSLAYARDLFVFSFYMRGMAFVDMAYLRKSDVRDQTAQYIRRKTGQSLCIRLEPCITEIIRRYARKTKNSPYVFPIIAATDENEAYAQYQNALSYYNKLLKKLSKLLQADTPLSSYVSRHTWATTARNCDIPLSVISAGLGHRSQATTQIYLASLEDSVIDEANRKIIFSLNRPGKTSSL</sequence>
<evidence type="ECO:0000256" key="5">
    <source>
        <dbReference type="PROSITE-ProRule" id="PRU01248"/>
    </source>
</evidence>
<evidence type="ECO:0000256" key="4">
    <source>
        <dbReference type="ARBA" id="ARBA00023172"/>
    </source>
</evidence>
<evidence type="ECO:0000256" key="2">
    <source>
        <dbReference type="ARBA" id="ARBA00022908"/>
    </source>
</evidence>
<organism evidence="7 8">
    <name type="scientific">Alistipes hominis</name>
    <dbReference type="NCBI Taxonomy" id="2763015"/>
    <lineage>
        <taxon>Bacteria</taxon>
        <taxon>Pseudomonadati</taxon>
        <taxon>Bacteroidota</taxon>
        <taxon>Bacteroidia</taxon>
        <taxon>Bacteroidales</taxon>
        <taxon>Rikenellaceae</taxon>
        <taxon>Alistipes</taxon>
    </lineage>
</organism>
<dbReference type="Gene3D" id="1.10.443.10">
    <property type="entry name" value="Intergrase catalytic core"/>
    <property type="match status" value="1"/>
</dbReference>
<keyword evidence="4" id="KW-0233">DNA recombination</keyword>
<protein>
    <submittedName>
        <fullName evidence="7">Phage integrase SAM-like domain-containing protein</fullName>
    </submittedName>
</protein>
<gene>
    <name evidence="7" type="ORF">H8S08_08415</name>
</gene>
<keyword evidence="2" id="KW-0229">DNA integration</keyword>
<evidence type="ECO:0000259" key="6">
    <source>
        <dbReference type="PROSITE" id="PS51900"/>
    </source>
</evidence>
<dbReference type="Gene3D" id="1.10.150.130">
    <property type="match status" value="1"/>
</dbReference>
<dbReference type="InterPro" id="IPR002104">
    <property type="entry name" value="Integrase_catalytic"/>
</dbReference>
<comment type="caution">
    <text evidence="7">The sequence shown here is derived from an EMBL/GenBank/DDBJ whole genome shotgun (WGS) entry which is preliminary data.</text>
</comment>
<dbReference type="RefSeq" id="WP_118656727.1">
    <property type="nucleotide sequence ID" value="NZ_JACOOK010000004.1"/>
</dbReference>
<evidence type="ECO:0000256" key="1">
    <source>
        <dbReference type="ARBA" id="ARBA00008857"/>
    </source>
</evidence>
<dbReference type="SUPFAM" id="SSF56349">
    <property type="entry name" value="DNA breaking-rejoining enzymes"/>
    <property type="match status" value="1"/>
</dbReference>
<dbReference type="InterPro" id="IPR044068">
    <property type="entry name" value="CB"/>
</dbReference>
<reference evidence="7 8" key="1">
    <citation type="submission" date="2020-08" db="EMBL/GenBank/DDBJ databases">
        <title>Genome public.</title>
        <authorList>
            <person name="Liu C."/>
            <person name="Sun Q."/>
        </authorList>
    </citation>
    <scope>NUCLEOTIDE SEQUENCE [LARGE SCALE GENOMIC DNA]</scope>
    <source>
        <strain evidence="7 8">New-7</strain>
    </source>
</reference>
<accession>A0ABR7CMZ1</accession>
<dbReference type="Proteomes" id="UP000636891">
    <property type="component" value="Unassembled WGS sequence"/>
</dbReference>
<dbReference type="InterPro" id="IPR010998">
    <property type="entry name" value="Integrase_recombinase_N"/>
</dbReference>
<dbReference type="InterPro" id="IPR050090">
    <property type="entry name" value="Tyrosine_recombinase_XerCD"/>
</dbReference>
<dbReference type="InterPro" id="IPR025269">
    <property type="entry name" value="SAM-like_dom"/>
</dbReference>
<name>A0ABR7CMZ1_9BACT</name>
<proteinExistence type="inferred from homology"/>
<dbReference type="PANTHER" id="PTHR30349:SF64">
    <property type="entry name" value="PROPHAGE INTEGRASE INTD-RELATED"/>
    <property type="match status" value="1"/>
</dbReference>
<dbReference type="InterPro" id="IPR013762">
    <property type="entry name" value="Integrase-like_cat_sf"/>
</dbReference>
<evidence type="ECO:0000313" key="8">
    <source>
        <dbReference type="Proteomes" id="UP000636891"/>
    </source>
</evidence>
<keyword evidence="8" id="KW-1185">Reference proteome</keyword>
<evidence type="ECO:0000313" key="7">
    <source>
        <dbReference type="EMBL" id="MBC5617036.1"/>
    </source>
</evidence>
<feature type="domain" description="Core-binding (CB)" evidence="6">
    <location>
        <begin position="111"/>
        <end position="190"/>
    </location>
</feature>
<dbReference type="PANTHER" id="PTHR30349">
    <property type="entry name" value="PHAGE INTEGRASE-RELATED"/>
    <property type="match status" value="1"/>
</dbReference>
<dbReference type="PROSITE" id="PS51900">
    <property type="entry name" value="CB"/>
    <property type="match status" value="1"/>
</dbReference>
<dbReference type="Pfam" id="PF00589">
    <property type="entry name" value="Phage_integrase"/>
    <property type="match status" value="1"/>
</dbReference>